<organism evidence="1 2">
    <name type="scientific">Pseudozobellia thermophila</name>
    <dbReference type="NCBI Taxonomy" id="192903"/>
    <lineage>
        <taxon>Bacteria</taxon>
        <taxon>Pseudomonadati</taxon>
        <taxon>Bacteroidota</taxon>
        <taxon>Flavobacteriia</taxon>
        <taxon>Flavobacteriales</taxon>
        <taxon>Flavobacteriaceae</taxon>
        <taxon>Pseudozobellia</taxon>
    </lineage>
</organism>
<keyword evidence="2" id="KW-1185">Reference proteome</keyword>
<gene>
    <name evidence="1" type="ORF">SAMN04488513_12015</name>
</gene>
<dbReference type="AlphaFoldDB" id="A0A1M6PE56"/>
<dbReference type="STRING" id="192903.SAMN04488513_12015"/>
<name>A0A1M6PE56_9FLAO</name>
<evidence type="ECO:0000313" key="1">
    <source>
        <dbReference type="EMBL" id="SHK06229.1"/>
    </source>
</evidence>
<reference evidence="2" key="1">
    <citation type="submission" date="2016-11" db="EMBL/GenBank/DDBJ databases">
        <authorList>
            <person name="Varghese N."/>
            <person name="Submissions S."/>
        </authorList>
    </citation>
    <scope>NUCLEOTIDE SEQUENCE [LARGE SCALE GENOMIC DNA]</scope>
    <source>
        <strain evidence="2">DSM 19858</strain>
    </source>
</reference>
<sequence>MVCFLFTLQIYNNWNDYSNYYIYFLKYAVFYIVGNGQTAMASCEVCFAYLGKGSPLDAHSL</sequence>
<accession>A0A1M6PE56</accession>
<evidence type="ECO:0000313" key="2">
    <source>
        <dbReference type="Proteomes" id="UP000184543"/>
    </source>
</evidence>
<proteinExistence type="predicted"/>
<protein>
    <submittedName>
        <fullName evidence="1">Uncharacterized protein</fullName>
    </submittedName>
</protein>
<dbReference type="Proteomes" id="UP000184543">
    <property type="component" value="Unassembled WGS sequence"/>
</dbReference>
<dbReference type="EMBL" id="FQYU01000020">
    <property type="protein sequence ID" value="SHK06229.1"/>
    <property type="molecule type" value="Genomic_DNA"/>
</dbReference>